<proteinExistence type="predicted"/>
<feature type="compositionally biased region" description="Low complexity" evidence="1">
    <location>
        <begin position="91"/>
        <end position="107"/>
    </location>
</feature>
<evidence type="ECO:0000256" key="1">
    <source>
        <dbReference type="SAM" id="MobiDB-lite"/>
    </source>
</evidence>
<name>A0ABT3UVF4_9ACTN</name>
<comment type="caution">
    <text evidence="2">The sequence shown here is derived from an EMBL/GenBank/DDBJ whole genome shotgun (WGS) entry which is preliminary data.</text>
</comment>
<evidence type="ECO:0000313" key="2">
    <source>
        <dbReference type="EMBL" id="MCX4231562.1"/>
    </source>
</evidence>
<organism evidence="2 3">
    <name type="scientific">Streptomyces ortus</name>
    <dbReference type="NCBI Taxonomy" id="2867268"/>
    <lineage>
        <taxon>Bacteria</taxon>
        <taxon>Bacillati</taxon>
        <taxon>Actinomycetota</taxon>
        <taxon>Actinomycetes</taxon>
        <taxon>Kitasatosporales</taxon>
        <taxon>Streptomycetaceae</taxon>
        <taxon>Streptomyces</taxon>
    </lineage>
</organism>
<reference evidence="2" key="1">
    <citation type="journal article" date="2022" name="bioRxiv">
        <title>Discovery and biosynthetic assessment of Streptomyces ortus sp nov. isolated from a deep-sea sponge.</title>
        <authorList>
            <person name="Williams S.E."/>
        </authorList>
    </citation>
    <scope>NUCLEOTIDE SEQUENCE</scope>
    <source>
        <strain evidence="2">A15ISP2-DRY2</strain>
    </source>
</reference>
<protein>
    <submittedName>
        <fullName evidence="2">Uncharacterized protein</fullName>
    </submittedName>
</protein>
<feature type="region of interest" description="Disordered" evidence="1">
    <location>
        <begin position="1"/>
        <end position="79"/>
    </location>
</feature>
<dbReference type="RefSeq" id="WP_267024659.1">
    <property type="nucleotide sequence ID" value="NZ_JAIFZO010000001.1"/>
</dbReference>
<keyword evidence="3" id="KW-1185">Reference proteome</keyword>
<evidence type="ECO:0000313" key="3">
    <source>
        <dbReference type="Proteomes" id="UP001165590"/>
    </source>
</evidence>
<accession>A0ABT3UVF4</accession>
<feature type="region of interest" description="Disordered" evidence="1">
    <location>
        <begin position="91"/>
        <end position="113"/>
    </location>
</feature>
<sequence>MLEVRSAGSADSSPSGSATKRAAEGIDDHRLPRAADDSGPTRRPRGTDGGAPRTSPGRRGSRTPRRPPERRSCPSPSGLWASCHAAALTAGTPATGPAATANATTTNWPKIAA</sequence>
<feature type="compositionally biased region" description="Basic and acidic residues" evidence="1">
    <location>
        <begin position="21"/>
        <end position="40"/>
    </location>
</feature>
<feature type="compositionally biased region" description="Low complexity" evidence="1">
    <location>
        <begin position="1"/>
        <end position="18"/>
    </location>
</feature>
<dbReference type="Proteomes" id="UP001165590">
    <property type="component" value="Unassembled WGS sequence"/>
</dbReference>
<dbReference type="EMBL" id="JAIFZO010000001">
    <property type="protein sequence ID" value="MCX4231562.1"/>
    <property type="molecule type" value="Genomic_DNA"/>
</dbReference>
<gene>
    <name evidence="2" type="ORF">K3769_02015</name>
</gene>